<gene>
    <name evidence="2" type="ORF">VDAG_06239</name>
</gene>
<dbReference type="Proteomes" id="UP000001611">
    <property type="component" value="Unassembled WGS sequence"/>
</dbReference>
<protein>
    <submittedName>
        <fullName evidence="2">Uncharacterized protein</fullName>
    </submittedName>
</protein>
<dbReference type="GeneID" id="20707702"/>
<evidence type="ECO:0000313" key="3">
    <source>
        <dbReference type="Proteomes" id="UP000001611"/>
    </source>
</evidence>
<reference evidence="3" key="2">
    <citation type="journal article" date="2011" name="PLoS Pathog.">
        <title>Comparative genomics yields insights into niche adaptation of plant vascular wilt pathogens.</title>
        <authorList>
            <person name="Klosterman S.J."/>
            <person name="Subbarao K.V."/>
            <person name="Kang S."/>
            <person name="Veronese P."/>
            <person name="Gold S.E."/>
            <person name="Thomma B.P.H.J."/>
            <person name="Chen Z."/>
            <person name="Henrissat B."/>
            <person name="Lee Y.-H."/>
            <person name="Park J."/>
            <person name="Garcia-Pedrajas M.D."/>
            <person name="Barbara D.J."/>
            <person name="Anchieta A."/>
            <person name="de Jonge R."/>
            <person name="Santhanam P."/>
            <person name="Maruthachalam K."/>
            <person name="Atallah Z."/>
            <person name="Amyotte S.G."/>
            <person name="Paz Z."/>
            <person name="Inderbitzin P."/>
            <person name="Hayes R.J."/>
            <person name="Heiman D.I."/>
            <person name="Young S."/>
            <person name="Zeng Q."/>
            <person name="Engels R."/>
            <person name="Galagan J."/>
            <person name="Cuomo C.A."/>
            <person name="Dobinson K.F."/>
            <person name="Ma L.-J."/>
        </authorList>
    </citation>
    <scope>NUCLEOTIDE SEQUENCE [LARGE SCALE GENOMIC DNA]</scope>
    <source>
        <strain evidence="3">VdLs.17 / ATCC MYA-4575 / FGSC 10137</strain>
    </source>
</reference>
<proteinExistence type="predicted"/>
<feature type="region of interest" description="Disordered" evidence="1">
    <location>
        <begin position="318"/>
        <end position="343"/>
    </location>
</feature>
<dbReference type="EMBL" id="DS572707">
    <property type="protein sequence ID" value="EGY15385.1"/>
    <property type="molecule type" value="Genomic_DNA"/>
</dbReference>
<keyword evidence="3" id="KW-1185">Reference proteome</keyword>
<dbReference type="RefSeq" id="XP_009657548.1">
    <property type="nucleotide sequence ID" value="XM_009659253.1"/>
</dbReference>
<evidence type="ECO:0000256" key="1">
    <source>
        <dbReference type="SAM" id="MobiDB-lite"/>
    </source>
</evidence>
<dbReference type="AlphaFoldDB" id="G2X8U8"/>
<dbReference type="HOGENOM" id="CLU_809417_0_0_1"/>
<dbReference type="InParanoid" id="G2X8U8"/>
<accession>G2X8U8</accession>
<evidence type="ECO:0000313" key="2">
    <source>
        <dbReference type="EMBL" id="EGY15385.1"/>
    </source>
</evidence>
<reference evidence="2 3" key="1">
    <citation type="submission" date="2008-03" db="EMBL/GenBank/DDBJ databases">
        <title>The Genome Sequence of Verticillium dahliae VdLs.17.</title>
        <authorList>
            <consortium name="The Broad Institute Genome Sequencing Platform"/>
            <person name="Ma L.-J.J."/>
            <person name="Klosterman S.J."/>
            <person name="Subbarao K."/>
            <person name="Dobinson K."/>
            <person name="Veronese P."/>
            <person name="Kang S."/>
            <person name="Gold S.E."/>
            <person name="Young S."/>
            <person name="Jaffe D."/>
            <person name="Gnerre S."/>
            <person name="Berlin A."/>
            <person name="Heiman D."/>
            <person name="Hepburn T."/>
            <person name="Sykes S."/>
            <person name="Alvarado L."/>
            <person name="Kodira C.D."/>
            <person name="Lander E."/>
            <person name="Galagan J."/>
            <person name="Nusbaum C."/>
            <person name="Birren B."/>
        </authorList>
    </citation>
    <scope>NUCLEOTIDE SEQUENCE [LARGE SCALE GENOMIC DNA]</scope>
    <source>
        <strain evidence="3">VdLs.17 / ATCC MYA-4575 / FGSC 10137</strain>
    </source>
</reference>
<dbReference type="KEGG" id="vda:VDAG_06239"/>
<sequence length="343" mass="37649">MFDREVYLVADRSVGPIGDVPNRPISDVGVLQEIELWKLFKAQSRVDMSFAAIELTQTREGSAHAPRTPADAMCSEKSVAFEDSPTTKDGGMGMMADPLVQSRSDGSVFQHRCKIEDEPGHMMRSARAATRGENRREKASVLCWALRHAVLFEQFLPSHVVEWRLCLPRDHRMEAFHWRWKWGPCPACSGMSSIRGRVGHGGTAGRVLIVQSPSRSLKVPKRSHQSLPFDPASLVGKGTAGTLGRSACPSAVAHNPQKAHPGPRLSGGRPRHSHKPKSNDSGATQPADPGRERREEILEARDSFVTLDIGVFPDQRRHAMSCTGGPSPSRVLPRVPILSSQVQ</sequence>
<feature type="region of interest" description="Disordered" evidence="1">
    <location>
        <begin position="213"/>
        <end position="292"/>
    </location>
</feature>
<name>G2X8U8_VERDV</name>
<organism evidence="2 3">
    <name type="scientific">Verticillium dahliae (strain VdLs.17 / ATCC MYA-4575 / FGSC 10137)</name>
    <name type="common">Verticillium wilt</name>
    <dbReference type="NCBI Taxonomy" id="498257"/>
    <lineage>
        <taxon>Eukaryota</taxon>
        <taxon>Fungi</taxon>
        <taxon>Dikarya</taxon>
        <taxon>Ascomycota</taxon>
        <taxon>Pezizomycotina</taxon>
        <taxon>Sordariomycetes</taxon>
        <taxon>Hypocreomycetidae</taxon>
        <taxon>Glomerellales</taxon>
        <taxon>Plectosphaerellaceae</taxon>
        <taxon>Verticillium</taxon>
    </lineage>
</organism>